<protein>
    <recommendedName>
        <fullName evidence="2">non-specific serine/threonine protein kinase</fullName>
        <ecNumber evidence="2">2.7.11.1</ecNumber>
    </recommendedName>
</protein>
<accession>A0A445E9Y9</accession>
<evidence type="ECO:0000256" key="6">
    <source>
        <dbReference type="ARBA" id="ARBA00022679"/>
    </source>
</evidence>
<keyword evidence="9" id="KW-0677">Repeat</keyword>
<keyword evidence="10 19" id="KW-0547">Nucleotide-binding</keyword>
<dbReference type="EC" id="2.7.11.1" evidence="2"/>
<comment type="catalytic activity">
    <reaction evidence="17">
        <text>L-threonyl-[protein] + ATP = O-phospho-L-threonyl-[protein] + ADP + H(+)</text>
        <dbReference type="Rhea" id="RHEA:46608"/>
        <dbReference type="Rhea" id="RHEA-COMP:11060"/>
        <dbReference type="Rhea" id="RHEA-COMP:11605"/>
        <dbReference type="ChEBI" id="CHEBI:15378"/>
        <dbReference type="ChEBI" id="CHEBI:30013"/>
        <dbReference type="ChEBI" id="CHEBI:30616"/>
        <dbReference type="ChEBI" id="CHEBI:61977"/>
        <dbReference type="ChEBI" id="CHEBI:456216"/>
        <dbReference type="EC" id="2.7.11.1"/>
    </reaction>
</comment>
<dbReference type="InterPro" id="IPR000719">
    <property type="entry name" value="Prot_kinase_dom"/>
</dbReference>
<keyword evidence="7" id="KW-0812">Transmembrane</keyword>
<evidence type="ECO:0000256" key="17">
    <source>
        <dbReference type="ARBA" id="ARBA00047899"/>
    </source>
</evidence>
<evidence type="ECO:0000256" key="5">
    <source>
        <dbReference type="ARBA" id="ARBA00022614"/>
    </source>
</evidence>
<dbReference type="Pfam" id="PF00069">
    <property type="entry name" value="Pkinase"/>
    <property type="match status" value="1"/>
</dbReference>
<dbReference type="CDD" id="cd14066">
    <property type="entry name" value="STKc_IRAK"/>
    <property type="match status" value="1"/>
</dbReference>
<dbReference type="PANTHER" id="PTHR48005">
    <property type="entry name" value="LEUCINE RICH REPEAT KINASE 2"/>
    <property type="match status" value="1"/>
</dbReference>
<evidence type="ECO:0000256" key="12">
    <source>
        <dbReference type="ARBA" id="ARBA00022840"/>
    </source>
</evidence>
<keyword evidence="8" id="KW-0732">Signal</keyword>
<evidence type="ECO:0000256" key="10">
    <source>
        <dbReference type="ARBA" id="ARBA00022741"/>
    </source>
</evidence>
<dbReference type="EMBL" id="SDMP01000002">
    <property type="protein sequence ID" value="RYR72143.1"/>
    <property type="molecule type" value="Genomic_DNA"/>
</dbReference>
<evidence type="ECO:0000256" key="2">
    <source>
        <dbReference type="ARBA" id="ARBA00012513"/>
    </source>
</evidence>
<keyword evidence="15" id="KW-0675">Receptor</keyword>
<keyword evidence="6" id="KW-0808">Transferase</keyword>
<evidence type="ECO:0000256" key="1">
    <source>
        <dbReference type="ARBA" id="ARBA00004479"/>
    </source>
</evidence>
<dbReference type="Gene3D" id="1.10.510.10">
    <property type="entry name" value="Transferase(Phosphotransferase) domain 1"/>
    <property type="match status" value="1"/>
</dbReference>
<dbReference type="Proteomes" id="UP000289738">
    <property type="component" value="Chromosome A02"/>
</dbReference>
<dbReference type="GO" id="GO:0005524">
    <property type="term" value="F:ATP binding"/>
    <property type="evidence" value="ECO:0007669"/>
    <property type="project" value="UniProtKB-UniRule"/>
</dbReference>
<dbReference type="InterPro" id="IPR017441">
    <property type="entry name" value="Protein_kinase_ATP_BS"/>
</dbReference>
<evidence type="ECO:0000313" key="21">
    <source>
        <dbReference type="EMBL" id="RYR72143.1"/>
    </source>
</evidence>
<evidence type="ECO:0000256" key="11">
    <source>
        <dbReference type="ARBA" id="ARBA00022777"/>
    </source>
</evidence>
<feature type="binding site" evidence="19">
    <location>
        <position position="167"/>
    </location>
    <ligand>
        <name>ATP</name>
        <dbReference type="ChEBI" id="CHEBI:30616"/>
    </ligand>
</feature>
<dbReference type="FunFam" id="3.30.200.20:FF:000309">
    <property type="entry name" value="Leucine-rich repeat receptor protein kinase MSP1"/>
    <property type="match status" value="1"/>
</dbReference>
<organism evidence="21 22">
    <name type="scientific">Arachis hypogaea</name>
    <name type="common">Peanut</name>
    <dbReference type="NCBI Taxonomy" id="3818"/>
    <lineage>
        <taxon>Eukaryota</taxon>
        <taxon>Viridiplantae</taxon>
        <taxon>Streptophyta</taxon>
        <taxon>Embryophyta</taxon>
        <taxon>Tracheophyta</taxon>
        <taxon>Spermatophyta</taxon>
        <taxon>Magnoliopsida</taxon>
        <taxon>eudicotyledons</taxon>
        <taxon>Gunneridae</taxon>
        <taxon>Pentapetalae</taxon>
        <taxon>rosids</taxon>
        <taxon>fabids</taxon>
        <taxon>Fabales</taxon>
        <taxon>Fabaceae</taxon>
        <taxon>Papilionoideae</taxon>
        <taxon>50 kb inversion clade</taxon>
        <taxon>dalbergioids sensu lato</taxon>
        <taxon>Dalbergieae</taxon>
        <taxon>Pterocarpus clade</taxon>
        <taxon>Arachis</taxon>
    </lineage>
</organism>
<keyword evidence="3" id="KW-0723">Serine/threonine-protein kinase</keyword>
<dbReference type="Gene3D" id="3.30.200.20">
    <property type="entry name" value="Phosphorylase Kinase, domain 1"/>
    <property type="match status" value="1"/>
</dbReference>
<dbReference type="AlphaFoldDB" id="A0A445E9Y9"/>
<evidence type="ECO:0000259" key="20">
    <source>
        <dbReference type="PROSITE" id="PS50011"/>
    </source>
</evidence>
<dbReference type="PROSITE" id="PS00109">
    <property type="entry name" value="PROTEIN_KINASE_TYR"/>
    <property type="match status" value="1"/>
</dbReference>
<evidence type="ECO:0000256" key="14">
    <source>
        <dbReference type="ARBA" id="ARBA00023136"/>
    </source>
</evidence>
<dbReference type="SUPFAM" id="SSF56112">
    <property type="entry name" value="Protein kinase-like (PK-like)"/>
    <property type="match status" value="1"/>
</dbReference>
<comment type="caution">
    <text evidence="21">The sequence shown here is derived from an EMBL/GenBank/DDBJ whole genome shotgun (WGS) entry which is preliminary data.</text>
</comment>
<dbReference type="InterPro" id="IPR008266">
    <property type="entry name" value="Tyr_kinase_AS"/>
</dbReference>
<evidence type="ECO:0000313" key="22">
    <source>
        <dbReference type="Proteomes" id="UP000289738"/>
    </source>
</evidence>
<name>A0A445E9Y9_ARAHY</name>
<sequence>MYKSLFFQFENKTIYKMVAKCSNCALLIIAEVLLFSTTCSYRIFPPNAPNLTTVEPPSSSFNNSERQALIQSGWWGSHHANDPNHCYWPGVSCDDAGSVVGIYGWELNYKSKLLRLQALNFTAFPNLDSLDLDGMGLIGSIPKEIGTGAYGSVYKAQLPSGKIVALKKLHQRESQNPSFDKSFRNEIKMLSQIRHRNIVKLHGFCLHNRCMFLVYEYMERGSLFYALSMDDDEAKELSWSKRVNIISGTANALAYMHHDCFPPIVHRDVTSNNILLNSELHAVVSDFGTARLLDPDSSNQTLQVGTYGYLVPELAYTMTVTEKCDVYSFGVVALETLMGRHPGVLILSLFNSSNKNIMIKDLLDSRIRLPLCQRDTQAIVQVLTLALACLRSDPKSRPSMQQVAYELSNFEQSSLSLSFSEISVYHLIA</sequence>
<gene>
    <name evidence="21" type="ORF">Ahy_A02g006347</name>
</gene>
<comment type="catalytic activity">
    <reaction evidence="18">
        <text>L-seryl-[protein] + ATP = O-phospho-L-seryl-[protein] + ADP + H(+)</text>
        <dbReference type="Rhea" id="RHEA:17989"/>
        <dbReference type="Rhea" id="RHEA-COMP:9863"/>
        <dbReference type="Rhea" id="RHEA-COMP:11604"/>
        <dbReference type="ChEBI" id="CHEBI:15378"/>
        <dbReference type="ChEBI" id="CHEBI:29999"/>
        <dbReference type="ChEBI" id="CHEBI:30616"/>
        <dbReference type="ChEBI" id="CHEBI:83421"/>
        <dbReference type="ChEBI" id="CHEBI:456216"/>
        <dbReference type="EC" id="2.7.11.1"/>
    </reaction>
</comment>
<dbReference type="PROSITE" id="PS50011">
    <property type="entry name" value="PROTEIN_KINASE_DOM"/>
    <property type="match status" value="1"/>
</dbReference>
<evidence type="ECO:0000256" key="13">
    <source>
        <dbReference type="ARBA" id="ARBA00022989"/>
    </source>
</evidence>
<dbReference type="GO" id="GO:0016020">
    <property type="term" value="C:membrane"/>
    <property type="evidence" value="ECO:0007669"/>
    <property type="project" value="UniProtKB-SubCell"/>
</dbReference>
<dbReference type="PANTHER" id="PTHR48005:SF16">
    <property type="entry name" value="MDIS1-INTERACTING RECEPTOR LIKE KINASE 2-LIKE ISOFORM X1"/>
    <property type="match status" value="1"/>
</dbReference>
<evidence type="ECO:0000256" key="19">
    <source>
        <dbReference type="PROSITE-ProRule" id="PRU10141"/>
    </source>
</evidence>
<keyword evidence="4" id="KW-0597">Phosphoprotein</keyword>
<reference evidence="21 22" key="1">
    <citation type="submission" date="2019-01" db="EMBL/GenBank/DDBJ databases">
        <title>Sequencing of cultivated peanut Arachis hypogaea provides insights into genome evolution and oil improvement.</title>
        <authorList>
            <person name="Chen X."/>
        </authorList>
    </citation>
    <scope>NUCLEOTIDE SEQUENCE [LARGE SCALE GENOMIC DNA]</scope>
    <source>
        <strain evidence="22">cv. Fuhuasheng</strain>
        <tissue evidence="21">Leaves</tissue>
    </source>
</reference>
<keyword evidence="16" id="KW-0325">Glycoprotein</keyword>
<evidence type="ECO:0000256" key="8">
    <source>
        <dbReference type="ARBA" id="ARBA00022729"/>
    </source>
</evidence>
<dbReference type="PROSITE" id="PS00107">
    <property type="entry name" value="PROTEIN_KINASE_ATP"/>
    <property type="match status" value="1"/>
</dbReference>
<keyword evidence="12 19" id="KW-0067">ATP-binding</keyword>
<keyword evidence="13" id="KW-1133">Transmembrane helix</keyword>
<keyword evidence="14" id="KW-0472">Membrane</keyword>
<feature type="domain" description="Protein kinase" evidence="20">
    <location>
        <begin position="139"/>
        <end position="410"/>
    </location>
</feature>
<evidence type="ECO:0000256" key="4">
    <source>
        <dbReference type="ARBA" id="ARBA00022553"/>
    </source>
</evidence>
<proteinExistence type="predicted"/>
<evidence type="ECO:0000256" key="15">
    <source>
        <dbReference type="ARBA" id="ARBA00023170"/>
    </source>
</evidence>
<evidence type="ECO:0000256" key="9">
    <source>
        <dbReference type="ARBA" id="ARBA00022737"/>
    </source>
</evidence>
<evidence type="ECO:0000256" key="3">
    <source>
        <dbReference type="ARBA" id="ARBA00022527"/>
    </source>
</evidence>
<dbReference type="GO" id="GO:0004674">
    <property type="term" value="F:protein serine/threonine kinase activity"/>
    <property type="evidence" value="ECO:0007669"/>
    <property type="project" value="UniProtKB-KW"/>
</dbReference>
<dbReference type="InterPro" id="IPR011009">
    <property type="entry name" value="Kinase-like_dom_sf"/>
</dbReference>
<keyword evidence="5" id="KW-0433">Leucine-rich repeat</keyword>
<keyword evidence="11" id="KW-0418">Kinase</keyword>
<comment type="subcellular location">
    <subcellularLocation>
        <location evidence="1">Membrane</location>
        <topology evidence="1">Single-pass type I membrane protein</topology>
    </subcellularLocation>
</comment>
<dbReference type="FunFam" id="1.10.510.10:FF:000445">
    <property type="entry name" value="MDIS1-interacting receptor like kinase 2"/>
    <property type="match status" value="1"/>
</dbReference>
<evidence type="ECO:0000256" key="7">
    <source>
        <dbReference type="ARBA" id="ARBA00022692"/>
    </source>
</evidence>
<dbReference type="InterPro" id="IPR051420">
    <property type="entry name" value="Ser_Thr_Kinases_DiverseReg"/>
</dbReference>
<keyword evidence="22" id="KW-1185">Reference proteome</keyword>
<evidence type="ECO:0000256" key="16">
    <source>
        <dbReference type="ARBA" id="ARBA00023180"/>
    </source>
</evidence>
<evidence type="ECO:0000256" key="18">
    <source>
        <dbReference type="ARBA" id="ARBA00048679"/>
    </source>
</evidence>